<sequence>FCHFSSPLFTHSNLMISEISISSHFTSIPSFIIHLLLLDLCETVLSFRMDLNGLPFELIQEIDSFLPFEDSLNLQSALPRCLSLLSFYDSIQVCDDPNECFIIDSKGRKERRPFLERNFSLVARSLVNLKEVTLMVKEANPYALPSTSLSSFTPFKETSLYCGGGLMGRLVSELEDSFPLLSSITIHIDVSFDSIKGHLLYCPTEDLYFALRSLTWSNCKVLIQISFGSMEFSESDALARNFLMRGMKETMEKIELSHPHANVEFVIDPFQGYTDMTIELPNLEYSFAFFYYNPSICDAVDKKEEMMESEGECDDSSSTYPLHLLPPPIHS</sequence>
<evidence type="ECO:0008006" key="4">
    <source>
        <dbReference type="Google" id="ProtNLM"/>
    </source>
</evidence>
<proteinExistence type="predicted"/>
<keyword evidence="3" id="KW-1185">Reference proteome</keyword>
<feature type="non-terminal residue" evidence="2">
    <location>
        <position position="331"/>
    </location>
</feature>
<feature type="non-terminal residue" evidence="2">
    <location>
        <position position="1"/>
    </location>
</feature>
<name>A0AAN5D9X0_9BILA</name>
<dbReference type="EMBL" id="BTRK01000006">
    <property type="protein sequence ID" value="GMR59243.1"/>
    <property type="molecule type" value="Genomic_DNA"/>
</dbReference>
<gene>
    <name evidence="2" type="ORF">PMAYCL1PPCAC_29438</name>
</gene>
<protein>
    <recommendedName>
        <fullName evidence="4">F-box domain-containing protein</fullName>
    </recommendedName>
</protein>
<evidence type="ECO:0000313" key="3">
    <source>
        <dbReference type="Proteomes" id="UP001328107"/>
    </source>
</evidence>
<evidence type="ECO:0000256" key="1">
    <source>
        <dbReference type="SAM" id="MobiDB-lite"/>
    </source>
</evidence>
<dbReference type="Proteomes" id="UP001328107">
    <property type="component" value="Unassembled WGS sequence"/>
</dbReference>
<comment type="caution">
    <text evidence="2">The sequence shown here is derived from an EMBL/GenBank/DDBJ whole genome shotgun (WGS) entry which is preliminary data.</text>
</comment>
<feature type="region of interest" description="Disordered" evidence="1">
    <location>
        <begin position="307"/>
        <end position="331"/>
    </location>
</feature>
<accession>A0AAN5D9X0</accession>
<organism evidence="2 3">
    <name type="scientific">Pristionchus mayeri</name>
    <dbReference type="NCBI Taxonomy" id="1317129"/>
    <lineage>
        <taxon>Eukaryota</taxon>
        <taxon>Metazoa</taxon>
        <taxon>Ecdysozoa</taxon>
        <taxon>Nematoda</taxon>
        <taxon>Chromadorea</taxon>
        <taxon>Rhabditida</taxon>
        <taxon>Rhabditina</taxon>
        <taxon>Diplogasteromorpha</taxon>
        <taxon>Diplogasteroidea</taxon>
        <taxon>Neodiplogasteridae</taxon>
        <taxon>Pristionchus</taxon>
    </lineage>
</organism>
<evidence type="ECO:0000313" key="2">
    <source>
        <dbReference type="EMBL" id="GMR59243.1"/>
    </source>
</evidence>
<reference evidence="3" key="1">
    <citation type="submission" date="2022-10" db="EMBL/GenBank/DDBJ databases">
        <title>Genome assembly of Pristionchus species.</title>
        <authorList>
            <person name="Yoshida K."/>
            <person name="Sommer R.J."/>
        </authorList>
    </citation>
    <scope>NUCLEOTIDE SEQUENCE [LARGE SCALE GENOMIC DNA]</scope>
    <source>
        <strain evidence="3">RS5460</strain>
    </source>
</reference>
<dbReference type="AlphaFoldDB" id="A0AAN5D9X0"/>